<keyword evidence="4" id="KW-0808">Transferase</keyword>
<sequence length="365" mass="38977">MRAGRRAWLFLRRPRVFDTALVVVLWLSSLRPLIGSLLDHDAGVAAGVGLFLASTLPLLVRRGHPIPVAVVTSAFDIAGNLTITPSTLIPATIALYGVGRYVAARQALVVTACLATAAYVSLFADTNYQNASPFFYVLSAGVGLSVRSRTEAREREESRRAEEAVHLERRRIARELHDVVAHHISVISSLVGGARATLPRESLEAGEALLSAERTARQALTEMRHLLNVLRTDESGDGETLGAGTAELPVLVKQAVAAGLPTSLVLEGEPVTLPAAIDRAIYRIVQEALTNTRKHTSGARSTVRIGYERETVEVEVLDDGVVADPFSSGGFGLVGMAERVALCGGELTAGPRENGGFQVRARLPL</sequence>
<keyword evidence="3" id="KW-0597">Phosphoprotein</keyword>
<dbReference type="GO" id="GO:0016020">
    <property type="term" value="C:membrane"/>
    <property type="evidence" value="ECO:0007669"/>
    <property type="project" value="InterPro"/>
</dbReference>
<feature type="domain" description="Histidine kinase/HSP90-like ATPase" evidence="9">
    <location>
        <begin position="276"/>
        <end position="365"/>
    </location>
</feature>
<evidence type="ECO:0000256" key="2">
    <source>
        <dbReference type="ARBA" id="ARBA00012438"/>
    </source>
</evidence>
<protein>
    <recommendedName>
        <fullName evidence="2">histidine kinase</fullName>
        <ecNumber evidence="2">2.7.13.3</ecNumber>
    </recommendedName>
</protein>
<evidence type="ECO:0000256" key="4">
    <source>
        <dbReference type="ARBA" id="ARBA00022679"/>
    </source>
</evidence>
<dbReference type="Gene3D" id="3.30.565.10">
    <property type="entry name" value="Histidine kinase-like ATPase, C-terminal domain"/>
    <property type="match status" value="1"/>
</dbReference>
<dbReference type="InterPro" id="IPR011712">
    <property type="entry name" value="Sig_transdc_His_kin_sub3_dim/P"/>
</dbReference>
<dbReference type="Pfam" id="PF02518">
    <property type="entry name" value="HATPase_c"/>
    <property type="match status" value="1"/>
</dbReference>
<dbReference type="GO" id="GO:0046983">
    <property type="term" value="F:protein dimerization activity"/>
    <property type="evidence" value="ECO:0007669"/>
    <property type="project" value="InterPro"/>
</dbReference>
<evidence type="ECO:0000256" key="1">
    <source>
        <dbReference type="ARBA" id="ARBA00000085"/>
    </source>
</evidence>
<reference evidence="10" key="1">
    <citation type="journal article" date="2014" name="Int. J. Syst. Evol. Microbiol.">
        <title>Complete genome sequence of Corynebacterium casei LMG S-19264T (=DSM 44701T), isolated from a smear-ripened cheese.</title>
        <authorList>
            <consortium name="US DOE Joint Genome Institute (JGI-PGF)"/>
            <person name="Walter F."/>
            <person name="Albersmeier A."/>
            <person name="Kalinowski J."/>
            <person name="Ruckert C."/>
        </authorList>
    </citation>
    <scope>NUCLEOTIDE SEQUENCE</scope>
    <source>
        <strain evidence="10">VKM Ac-2007</strain>
    </source>
</reference>
<dbReference type="EMBL" id="BSEV01000018">
    <property type="protein sequence ID" value="GLK12802.1"/>
    <property type="molecule type" value="Genomic_DNA"/>
</dbReference>
<evidence type="ECO:0000256" key="7">
    <source>
        <dbReference type="ARBA" id="ARBA00022840"/>
    </source>
</evidence>
<dbReference type="Gene3D" id="1.20.5.1930">
    <property type="match status" value="1"/>
</dbReference>
<evidence type="ECO:0000313" key="11">
    <source>
        <dbReference type="Proteomes" id="UP001143474"/>
    </source>
</evidence>
<comment type="catalytic activity">
    <reaction evidence="1">
        <text>ATP + protein L-histidine = ADP + protein N-phospho-L-histidine.</text>
        <dbReference type="EC" id="2.7.13.3"/>
    </reaction>
</comment>
<keyword evidence="6 10" id="KW-0418">Kinase</keyword>
<evidence type="ECO:0000313" key="10">
    <source>
        <dbReference type="EMBL" id="GLK12802.1"/>
    </source>
</evidence>
<dbReference type="AlphaFoldDB" id="A0A9W6I6V9"/>
<organism evidence="10 11">
    <name type="scientific">Streptosporangium carneum</name>
    <dbReference type="NCBI Taxonomy" id="47481"/>
    <lineage>
        <taxon>Bacteria</taxon>
        <taxon>Bacillati</taxon>
        <taxon>Actinomycetota</taxon>
        <taxon>Actinomycetes</taxon>
        <taxon>Streptosporangiales</taxon>
        <taxon>Streptosporangiaceae</taxon>
        <taxon>Streptosporangium</taxon>
    </lineage>
</organism>
<dbReference type="GO" id="GO:0005524">
    <property type="term" value="F:ATP binding"/>
    <property type="evidence" value="ECO:0007669"/>
    <property type="project" value="UniProtKB-KW"/>
</dbReference>
<gene>
    <name evidence="10" type="ORF">GCM10017600_62120</name>
</gene>
<dbReference type="PANTHER" id="PTHR24421:SF10">
    <property type="entry name" value="NITRATE_NITRITE SENSOR PROTEIN NARQ"/>
    <property type="match status" value="1"/>
</dbReference>
<dbReference type="RefSeq" id="WP_271221115.1">
    <property type="nucleotide sequence ID" value="NZ_BAAAVD010000008.1"/>
</dbReference>
<dbReference type="Proteomes" id="UP001143474">
    <property type="component" value="Unassembled WGS sequence"/>
</dbReference>
<name>A0A9W6I6V9_9ACTN</name>
<dbReference type="InterPro" id="IPR036890">
    <property type="entry name" value="HATPase_C_sf"/>
</dbReference>
<dbReference type="SUPFAM" id="SSF55874">
    <property type="entry name" value="ATPase domain of HSP90 chaperone/DNA topoisomerase II/histidine kinase"/>
    <property type="match status" value="1"/>
</dbReference>
<dbReference type="CDD" id="cd16917">
    <property type="entry name" value="HATPase_UhpB-NarQ-NarX-like"/>
    <property type="match status" value="1"/>
</dbReference>
<evidence type="ECO:0000256" key="5">
    <source>
        <dbReference type="ARBA" id="ARBA00022741"/>
    </source>
</evidence>
<keyword evidence="7" id="KW-0067">ATP-binding</keyword>
<dbReference type="SMART" id="SM00387">
    <property type="entry name" value="HATPase_c"/>
    <property type="match status" value="1"/>
</dbReference>
<accession>A0A9W6I6V9</accession>
<dbReference type="GO" id="GO:0000155">
    <property type="term" value="F:phosphorelay sensor kinase activity"/>
    <property type="evidence" value="ECO:0007669"/>
    <property type="project" value="InterPro"/>
</dbReference>
<reference evidence="10" key="2">
    <citation type="submission" date="2023-01" db="EMBL/GenBank/DDBJ databases">
        <authorList>
            <person name="Sun Q."/>
            <person name="Evtushenko L."/>
        </authorList>
    </citation>
    <scope>NUCLEOTIDE SEQUENCE</scope>
    <source>
        <strain evidence="10">VKM Ac-2007</strain>
    </source>
</reference>
<evidence type="ECO:0000256" key="6">
    <source>
        <dbReference type="ARBA" id="ARBA00022777"/>
    </source>
</evidence>
<evidence type="ECO:0000256" key="3">
    <source>
        <dbReference type="ARBA" id="ARBA00022553"/>
    </source>
</evidence>
<evidence type="ECO:0000259" key="9">
    <source>
        <dbReference type="SMART" id="SM00387"/>
    </source>
</evidence>
<keyword evidence="11" id="KW-1185">Reference proteome</keyword>
<keyword evidence="5" id="KW-0547">Nucleotide-binding</keyword>
<dbReference type="EC" id="2.7.13.3" evidence="2"/>
<dbReference type="InterPro" id="IPR050482">
    <property type="entry name" value="Sensor_HK_TwoCompSys"/>
</dbReference>
<dbReference type="Pfam" id="PF07730">
    <property type="entry name" value="HisKA_3"/>
    <property type="match status" value="1"/>
</dbReference>
<keyword evidence="8" id="KW-0902">Two-component regulatory system</keyword>
<dbReference type="PANTHER" id="PTHR24421">
    <property type="entry name" value="NITRATE/NITRITE SENSOR PROTEIN NARX-RELATED"/>
    <property type="match status" value="1"/>
</dbReference>
<evidence type="ECO:0000256" key="8">
    <source>
        <dbReference type="ARBA" id="ARBA00023012"/>
    </source>
</evidence>
<proteinExistence type="predicted"/>
<dbReference type="InterPro" id="IPR003594">
    <property type="entry name" value="HATPase_dom"/>
</dbReference>
<comment type="caution">
    <text evidence="10">The sequence shown here is derived from an EMBL/GenBank/DDBJ whole genome shotgun (WGS) entry which is preliminary data.</text>
</comment>